<proteinExistence type="predicted"/>
<sequence length="123" mass="13872">MYPYPQPVYEYPYTPSGTYMWRTPPPCHGQACGYSHGREHYCGGEERSQQPYAEAAMMAKRYRSIRRDKLDAARRRLQEEKMDDDDIGESGSESGSVEVATGSSITKDSSSEEESDLNSSVNE</sequence>
<feature type="region of interest" description="Disordered" evidence="1">
    <location>
        <begin position="73"/>
        <end position="123"/>
    </location>
</feature>
<name>A0AAV8V385_9RHOD</name>
<evidence type="ECO:0000256" key="1">
    <source>
        <dbReference type="SAM" id="MobiDB-lite"/>
    </source>
</evidence>
<evidence type="ECO:0000313" key="2">
    <source>
        <dbReference type="EMBL" id="KAJ8909194.1"/>
    </source>
</evidence>
<feature type="compositionally biased region" description="Low complexity" evidence="1">
    <location>
        <begin position="89"/>
        <end position="108"/>
    </location>
</feature>
<accession>A0AAV8V385</accession>
<protein>
    <submittedName>
        <fullName evidence="2">Uncharacterized protein</fullName>
    </submittedName>
</protein>
<dbReference type="EMBL" id="JAMWBK010000001">
    <property type="protein sequence ID" value="KAJ8909194.1"/>
    <property type="molecule type" value="Genomic_DNA"/>
</dbReference>
<organism evidence="2 3">
    <name type="scientific">Rhodosorus marinus</name>
    <dbReference type="NCBI Taxonomy" id="101924"/>
    <lineage>
        <taxon>Eukaryota</taxon>
        <taxon>Rhodophyta</taxon>
        <taxon>Stylonematophyceae</taxon>
        <taxon>Stylonematales</taxon>
        <taxon>Stylonemataceae</taxon>
        <taxon>Rhodosorus</taxon>
    </lineage>
</organism>
<dbReference type="Proteomes" id="UP001157974">
    <property type="component" value="Unassembled WGS sequence"/>
</dbReference>
<reference evidence="2 3" key="1">
    <citation type="journal article" date="2023" name="Nat. Commun.">
        <title>Origin of minicircular mitochondrial genomes in red algae.</title>
        <authorList>
            <person name="Lee Y."/>
            <person name="Cho C.H."/>
            <person name="Lee Y.M."/>
            <person name="Park S.I."/>
            <person name="Yang J.H."/>
            <person name="West J.A."/>
            <person name="Bhattacharya D."/>
            <person name="Yoon H.S."/>
        </authorList>
    </citation>
    <scope>NUCLEOTIDE SEQUENCE [LARGE SCALE GENOMIC DNA]</scope>
    <source>
        <strain evidence="2 3">CCMP1338</strain>
        <tissue evidence="2">Whole cell</tissue>
    </source>
</reference>
<keyword evidence="3" id="KW-1185">Reference proteome</keyword>
<evidence type="ECO:0000313" key="3">
    <source>
        <dbReference type="Proteomes" id="UP001157974"/>
    </source>
</evidence>
<dbReference type="AlphaFoldDB" id="A0AAV8V385"/>
<gene>
    <name evidence="2" type="ORF">NDN08_005886</name>
</gene>
<comment type="caution">
    <text evidence="2">The sequence shown here is derived from an EMBL/GenBank/DDBJ whole genome shotgun (WGS) entry which is preliminary data.</text>
</comment>